<evidence type="ECO:0000313" key="5">
    <source>
        <dbReference type="EMBL" id="MBB6173754.1"/>
    </source>
</evidence>
<comment type="similarity">
    <text evidence="1 3">Belongs to the short-chain dehydrogenases/reductases (SDR) family.</text>
</comment>
<dbReference type="Gene3D" id="3.40.50.720">
    <property type="entry name" value="NAD(P)-binding Rossmann-like Domain"/>
    <property type="match status" value="1"/>
</dbReference>
<reference evidence="5 6" key="1">
    <citation type="submission" date="2020-08" db="EMBL/GenBank/DDBJ databases">
        <title>Sequencing the genomes of 1000 actinobacteria strains.</title>
        <authorList>
            <person name="Klenk H.-P."/>
        </authorList>
    </citation>
    <scope>NUCLEOTIDE SEQUENCE [LARGE SCALE GENOMIC DNA]</scope>
    <source>
        <strain evidence="5 6">DSM 46659</strain>
    </source>
</reference>
<feature type="domain" description="Ketoreductase" evidence="4">
    <location>
        <begin position="4"/>
        <end position="182"/>
    </location>
</feature>
<organism evidence="5 6">
    <name type="scientific">Nocardiopsis mwathae</name>
    <dbReference type="NCBI Taxonomy" id="1472723"/>
    <lineage>
        <taxon>Bacteria</taxon>
        <taxon>Bacillati</taxon>
        <taxon>Actinomycetota</taxon>
        <taxon>Actinomycetes</taxon>
        <taxon>Streptosporangiales</taxon>
        <taxon>Nocardiopsidaceae</taxon>
        <taxon>Nocardiopsis</taxon>
    </lineage>
</organism>
<evidence type="ECO:0000313" key="6">
    <source>
        <dbReference type="Proteomes" id="UP000546642"/>
    </source>
</evidence>
<dbReference type="SMART" id="SM00822">
    <property type="entry name" value="PKS_KR"/>
    <property type="match status" value="1"/>
</dbReference>
<evidence type="ECO:0000256" key="2">
    <source>
        <dbReference type="ARBA" id="ARBA00023002"/>
    </source>
</evidence>
<dbReference type="RefSeq" id="WP_184077338.1">
    <property type="nucleotide sequence ID" value="NZ_JACHDS010000001.1"/>
</dbReference>
<evidence type="ECO:0000256" key="3">
    <source>
        <dbReference type="RuleBase" id="RU000363"/>
    </source>
</evidence>
<accession>A0A7W9YKA7</accession>
<dbReference type="GO" id="GO:0016020">
    <property type="term" value="C:membrane"/>
    <property type="evidence" value="ECO:0007669"/>
    <property type="project" value="TreeGrafter"/>
</dbReference>
<dbReference type="InterPro" id="IPR057326">
    <property type="entry name" value="KR_dom"/>
</dbReference>
<dbReference type="PANTHER" id="PTHR44196:SF1">
    <property type="entry name" value="DEHYDROGENASE_REDUCTASE SDR FAMILY MEMBER 7B"/>
    <property type="match status" value="1"/>
</dbReference>
<evidence type="ECO:0000259" key="4">
    <source>
        <dbReference type="SMART" id="SM00822"/>
    </source>
</evidence>
<name>A0A7W9YKA7_9ACTN</name>
<protein>
    <submittedName>
        <fullName evidence="5">NADP-dependent 3-hydroxy acid dehydrogenase YdfG</fullName>
    </submittedName>
</protein>
<evidence type="ECO:0000256" key="1">
    <source>
        <dbReference type="ARBA" id="ARBA00006484"/>
    </source>
</evidence>
<dbReference type="PANTHER" id="PTHR44196">
    <property type="entry name" value="DEHYDROGENASE/REDUCTASE SDR FAMILY MEMBER 7B"/>
    <property type="match status" value="1"/>
</dbReference>
<dbReference type="PRINTS" id="PR00081">
    <property type="entry name" value="GDHRDH"/>
</dbReference>
<dbReference type="FunFam" id="3.40.50.720:FF:000047">
    <property type="entry name" value="NADP-dependent L-serine/L-allo-threonine dehydrogenase"/>
    <property type="match status" value="1"/>
</dbReference>
<dbReference type="GO" id="GO:0016616">
    <property type="term" value="F:oxidoreductase activity, acting on the CH-OH group of donors, NAD or NADP as acceptor"/>
    <property type="evidence" value="ECO:0007669"/>
    <property type="project" value="UniProtKB-ARBA"/>
</dbReference>
<dbReference type="Proteomes" id="UP000546642">
    <property type="component" value="Unassembled WGS sequence"/>
</dbReference>
<keyword evidence="2" id="KW-0560">Oxidoreductase</keyword>
<dbReference type="AlphaFoldDB" id="A0A7W9YKA7"/>
<dbReference type="EMBL" id="JACHDS010000001">
    <property type="protein sequence ID" value="MBB6173754.1"/>
    <property type="molecule type" value="Genomic_DNA"/>
</dbReference>
<dbReference type="SUPFAM" id="SSF51735">
    <property type="entry name" value="NAD(P)-binding Rossmann-fold domains"/>
    <property type="match status" value="1"/>
</dbReference>
<keyword evidence="6" id="KW-1185">Reference proteome</keyword>
<dbReference type="Pfam" id="PF00106">
    <property type="entry name" value="adh_short"/>
    <property type="match status" value="1"/>
</dbReference>
<gene>
    <name evidence="5" type="ORF">HNR23_003814</name>
</gene>
<proteinExistence type="inferred from homology"/>
<comment type="caution">
    <text evidence="5">The sequence shown here is derived from an EMBL/GenBank/DDBJ whole genome shotgun (WGS) entry which is preliminary data.</text>
</comment>
<dbReference type="PRINTS" id="PR00080">
    <property type="entry name" value="SDRFAMILY"/>
</dbReference>
<dbReference type="InterPro" id="IPR036291">
    <property type="entry name" value="NAD(P)-bd_dom_sf"/>
</dbReference>
<sequence length="240" mass="25013">MAKSLTVITGASSGIGAATARAFAGAGHPLLLLARRVGRMRELDLPKAICRAVDVTDRSAVTAAVKEAEDTYGPADVLVNNAGVMLNGPAAAQDPGEWDRMIDINVRGLLNGVYAVLPGMVERRHGTIINVSSIAGRKALPGSAVYCATKHAVHASSEAIRAEAAPHDVRVIVISPGYVDTELSSHITDPDVRAAYQAQEAALEGGLTATTVADAILYAYRQPHDVCIREIALAATGQTV</sequence>
<dbReference type="InterPro" id="IPR002347">
    <property type="entry name" value="SDR_fam"/>
</dbReference>